<name>A0A127PBY7_9BURK</name>
<dbReference type="AlphaFoldDB" id="A0A127PBY7"/>
<reference evidence="1 2" key="1">
    <citation type="submission" date="2015-11" db="EMBL/GenBank/DDBJ databases">
        <title>Exploring the genomic traits of fungus-feeding bacterial genus Collimonas.</title>
        <authorList>
            <person name="Song C."/>
            <person name="Schmidt R."/>
            <person name="de Jager V."/>
            <person name="Krzyzanowska D."/>
            <person name="Jongedijk E."/>
            <person name="Cankar K."/>
            <person name="Beekwilder J."/>
            <person name="van Veen A."/>
            <person name="de Boer W."/>
            <person name="van Veen J.A."/>
            <person name="Garbeva P."/>
        </authorList>
    </citation>
    <scope>NUCLEOTIDE SEQUENCE [LARGE SCALE GENOMIC DNA]</scope>
    <source>
        <strain evidence="1 2">Ter6</strain>
    </source>
</reference>
<sequence length="145" mass="16162">MNPQHQSKLAGDLPQIADEALLYPEEKIGVSKIEVKQASMQLTAILGGFVEVDRLLLAWGAKTDEPIACAFEVTFLDGYKLEGVYEYCCKTAKRLSLSNFIRSCLLKPQLENAADRKQKFKRVVDRAGEIAGVSVLDHYEIERTG</sequence>
<evidence type="ECO:0000313" key="1">
    <source>
        <dbReference type="EMBL" id="AMO94961.1"/>
    </source>
</evidence>
<accession>A0A127PBY7</accession>
<dbReference type="EMBL" id="CP013232">
    <property type="protein sequence ID" value="AMO94961.1"/>
    <property type="molecule type" value="Genomic_DNA"/>
</dbReference>
<protein>
    <submittedName>
        <fullName evidence="1">Uncharacterized protein</fullName>
    </submittedName>
</protein>
<gene>
    <name evidence="1" type="ORF">CFter6_2278</name>
</gene>
<proteinExistence type="predicted"/>
<organism evidence="1">
    <name type="scientific">Collimonas fungivorans</name>
    <dbReference type="NCBI Taxonomy" id="158899"/>
    <lineage>
        <taxon>Bacteria</taxon>
        <taxon>Pseudomonadati</taxon>
        <taxon>Pseudomonadota</taxon>
        <taxon>Betaproteobacteria</taxon>
        <taxon>Burkholderiales</taxon>
        <taxon>Oxalobacteraceae</taxon>
        <taxon>Collimonas</taxon>
    </lineage>
</organism>
<dbReference type="PATRIC" id="fig|158899.10.peg.2274"/>
<dbReference type="Proteomes" id="UP000072421">
    <property type="component" value="Chromosome"/>
</dbReference>
<evidence type="ECO:0000313" key="2">
    <source>
        <dbReference type="Proteomes" id="UP000072421"/>
    </source>
</evidence>